<dbReference type="AlphaFoldDB" id="A0A9D1RFR4"/>
<dbReference type="EMBL" id="DXGE01000032">
    <property type="protein sequence ID" value="HIW86273.1"/>
    <property type="molecule type" value="Genomic_DNA"/>
</dbReference>
<dbReference type="SUPFAM" id="SSF56784">
    <property type="entry name" value="HAD-like"/>
    <property type="match status" value="1"/>
</dbReference>
<organism evidence="2 3">
    <name type="scientific">Candidatus Eubacterium faecipullorum</name>
    <dbReference type="NCBI Taxonomy" id="2838571"/>
    <lineage>
        <taxon>Bacteria</taxon>
        <taxon>Bacillati</taxon>
        <taxon>Bacillota</taxon>
        <taxon>Clostridia</taxon>
        <taxon>Eubacteriales</taxon>
        <taxon>Eubacteriaceae</taxon>
        <taxon>Eubacterium</taxon>
    </lineage>
</organism>
<dbReference type="InterPro" id="IPR036412">
    <property type="entry name" value="HAD-like_sf"/>
</dbReference>
<accession>A0A9D1RFR4</accession>
<reference evidence="2" key="1">
    <citation type="journal article" date="2021" name="PeerJ">
        <title>Extensive microbial diversity within the chicken gut microbiome revealed by metagenomics and culture.</title>
        <authorList>
            <person name="Gilroy R."/>
            <person name="Ravi A."/>
            <person name="Getino M."/>
            <person name="Pursley I."/>
            <person name="Horton D.L."/>
            <person name="Alikhan N.F."/>
            <person name="Baker D."/>
            <person name="Gharbi K."/>
            <person name="Hall N."/>
            <person name="Watson M."/>
            <person name="Adriaenssens E.M."/>
            <person name="Foster-Nyarko E."/>
            <person name="Jarju S."/>
            <person name="Secka A."/>
            <person name="Antonio M."/>
            <person name="Oren A."/>
            <person name="Chaudhuri R.R."/>
            <person name="La Ragione R."/>
            <person name="Hildebrand F."/>
            <person name="Pallen M.J."/>
        </authorList>
    </citation>
    <scope>NUCLEOTIDE SEQUENCE</scope>
    <source>
        <strain evidence="2">421</strain>
    </source>
</reference>
<keyword evidence="2" id="KW-0378">Hydrolase</keyword>
<dbReference type="Pfam" id="PF12710">
    <property type="entry name" value="HAD"/>
    <property type="match status" value="1"/>
</dbReference>
<gene>
    <name evidence="2" type="ORF">IAA48_07240</name>
</gene>
<keyword evidence="1" id="KW-1133">Transmembrane helix</keyword>
<dbReference type="GO" id="GO:0016787">
    <property type="term" value="F:hydrolase activity"/>
    <property type="evidence" value="ECO:0007669"/>
    <property type="project" value="UniProtKB-KW"/>
</dbReference>
<reference evidence="2" key="2">
    <citation type="submission" date="2021-04" db="EMBL/GenBank/DDBJ databases">
        <authorList>
            <person name="Gilroy R."/>
        </authorList>
    </citation>
    <scope>NUCLEOTIDE SEQUENCE</scope>
    <source>
        <strain evidence="2">421</strain>
    </source>
</reference>
<proteinExistence type="predicted"/>
<dbReference type="Gene3D" id="3.40.50.1000">
    <property type="entry name" value="HAD superfamily/HAD-like"/>
    <property type="match status" value="1"/>
</dbReference>
<protein>
    <submittedName>
        <fullName evidence="2">Haloacid dehalogenase-like hydrolase</fullName>
    </submittedName>
</protein>
<name>A0A9D1RFR4_9FIRM</name>
<comment type="caution">
    <text evidence="2">The sequence shown here is derived from an EMBL/GenBank/DDBJ whole genome shotgun (WGS) entry which is preliminary data.</text>
</comment>
<sequence length="196" mass="22944">MELDIYDFDKTLVPFDSGSLFVGYCILHYPWIIITAPLIIIGLILTVLKVISFTAFKKLCFLFTPMIPLKKAVKGFWDRHEKQIYPWFFERPRPGVIISASPDFLLDEIAGRAGFDYLICTRHSEKTGTIVGENCRGQEKVRRLYERFDKNDIKIIDVYSDSYRHDKYIFALAGGKCYHIEKGRRVEFTYSQKYKD</sequence>
<keyword evidence="1" id="KW-0472">Membrane</keyword>
<keyword evidence="1" id="KW-0812">Transmembrane</keyword>
<feature type="transmembrane region" description="Helical" evidence="1">
    <location>
        <begin position="20"/>
        <end position="48"/>
    </location>
</feature>
<evidence type="ECO:0000313" key="2">
    <source>
        <dbReference type="EMBL" id="HIW86273.1"/>
    </source>
</evidence>
<dbReference type="Proteomes" id="UP000824205">
    <property type="component" value="Unassembled WGS sequence"/>
</dbReference>
<evidence type="ECO:0000256" key="1">
    <source>
        <dbReference type="SAM" id="Phobius"/>
    </source>
</evidence>
<dbReference type="InterPro" id="IPR023214">
    <property type="entry name" value="HAD_sf"/>
</dbReference>
<evidence type="ECO:0000313" key="3">
    <source>
        <dbReference type="Proteomes" id="UP000824205"/>
    </source>
</evidence>